<keyword evidence="2" id="KW-1185">Reference proteome</keyword>
<gene>
    <name evidence="1" type="ORF">ACPOL_2115</name>
</gene>
<proteinExistence type="predicted"/>
<name>A0A2Z5FX17_9BACT</name>
<reference evidence="1 2" key="1">
    <citation type="journal article" date="2018" name="Front. Microbiol.">
        <title>Hydrolytic Capabilities as a Key to Environmental Success: Chitinolytic and Cellulolytic Acidobacteria From Acidic Sub-arctic Soils and Boreal Peatlands.</title>
        <authorList>
            <person name="Belova S.E."/>
            <person name="Ravin N.V."/>
            <person name="Pankratov T.A."/>
            <person name="Rakitin A.L."/>
            <person name="Ivanova A.A."/>
            <person name="Beletsky A.V."/>
            <person name="Mardanov A.V."/>
            <person name="Sinninghe Damste J.S."/>
            <person name="Dedysh S.N."/>
        </authorList>
    </citation>
    <scope>NUCLEOTIDE SEQUENCE [LARGE SCALE GENOMIC DNA]</scope>
    <source>
        <strain evidence="1 2">SBC82</strain>
    </source>
</reference>
<dbReference type="Proteomes" id="UP000253606">
    <property type="component" value="Chromosome"/>
</dbReference>
<sequence length="39" mass="4317">MLGILNHPVSLPISPARFGLWLPLPSTSTSGHRQYLLVF</sequence>
<evidence type="ECO:0000313" key="2">
    <source>
        <dbReference type="Proteomes" id="UP000253606"/>
    </source>
</evidence>
<evidence type="ECO:0000313" key="1">
    <source>
        <dbReference type="EMBL" id="AXC11439.1"/>
    </source>
</evidence>
<dbReference type="KEGG" id="abas:ACPOL_2115"/>
<accession>A0A2Z5FX17</accession>
<protein>
    <submittedName>
        <fullName evidence="1">Uncharacterized protein</fullName>
    </submittedName>
</protein>
<organism evidence="1 2">
    <name type="scientific">Acidisarcina polymorpha</name>
    <dbReference type="NCBI Taxonomy" id="2211140"/>
    <lineage>
        <taxon>Bacteria</taxon>
        <taxon>Pseudomonadati</taxon>
        <taxon>Acidobacteriota</taxon>
        <taxon>Terriglobia</taxon>
        <taxon>Terriglobales</taxon>
        <taxon>Acidobacteriaceae</taxon>
        <taxon>Acidisarcina</taxon>
    </lineage>
</organism>
<dbReference type="EMBL" id="CP030840">
    <property type="protein sequence ID" value="AXC11439.1"/>
    <property type="molecule type" value="Genomic_DNA"/>
</dbReference>
<dbReference type="AlphaFoldDB" id="A0A2Z5FX17"/>